<reference evidence="3 4" key="1">
    <citation type="submission" date="2020-07" db="EMBL/GenBank/DDBJ databases">
        <title>Sequencing the genomes of 1000 actinobacteria strains.</title>
        <authorList>
            <person name="Klenk H.-P."/>
        </authorList>
    </citation>
    <scope>NUCLEOTIDE SEQUENCE [LARGE SCALE GENOMIC DNA]</scope>
    <source>
        <strain evidence="3 4">CXB654</strain>
    </source>
</reference>
<dbReference type="PANTHER" id="PTHR34385">
    <property type="entry name" value="D-ALANYL-D-ALANINE CARBOXYPEPTIDASE"/>
    <property type="match status" value="1"/>
</dbReference>
<keyword evidence="3" id="KW-0121">Carboxypeptidase</keyword>
<evidence type="ECO:0000313" key="3">
    <source>
        <dbReference type="EMBL" id="NYE45495.1"/>
    </source>
</evidence>
<dbReference type="RefSeq" id="WP_312863017.1">
    <property type="nucleotide sequence ID" value="NZ_BAAAYY010000002.1"/>
</dbReference>
<accession>A0A852TPF5</accession>
<dbReference type="CDD" id="cd14814">
    <property type="entry name" value="Peptidase_M15"/>
    <property type="match status" value="1"/>
</dbReference>
<dbReference type="InterPro" id="IPR052179">
    <property type="entry name" value="DD-CPase-like"/>
</dbReference>
<dbReference type="InterPro" id="IPR009045">
    <property type="entry name" value="Zn_M74/Hedgehog-like"/>
</dbReference>
<gene>
    <name evidence="3" type="ORF">HDA32_000615</name>
</gene>
<comment type="caution">
    <text evidence="3">The sequence shown here is derived from an EMBL/GenBank/DDBJ whole genome shotgun (WGS) entry which is preliminary data.</text>
</comment>
<feature type="coiled-coil region" evidence="1">
    <location>
        <begin position="121"/>
        <end position="187"/>
    </location>
</feature>
<dbReference type="Gene3D" id="3.30.1380.10">
    <property type="match status" value="1"/>
</dbReference>
<proteinExistence type="predicted"/>
<keyword evidence="1" id="KW-0175">Coiled coil</keyword>
<dbReference type="Proteomes" id="UP000589036">
    <property type="component" value="Unassembled WGS sequence"/>
</dbReference>
<keyword evidence="3" id="KW-0645">Protease</keyword>
<protein>
    <submittedName>
        <fullName evidence="3">LAS superfamily LD-carboxypeptidase LdcB/Sec-independent protein translocase protein TatA</fullName>
    </submittedName>
</protein>
<dbReference type="AlphaFoldDB" id="A0A852TPF5"/>
<feature type="domain" description="D-alanyl-D-alanine carboxypeptidase-like core" evidence="2">
    <location>
        <begin position="230"/>
        <end position="338"/>
    </location>
</feature>
<evidence type="ECO:0000313" key="4">
    <source>
        <dbReference type="Proteomes" id="UP000589036"/>
    </source>
</evidence>
<dbReference type="GO" id="GO:0004180">
    <property type="term" value="F:carboxypeptidase activity"/>
    <property type="evidence" value="ECO:0007669"/>
    <property type="project" value="UniProtKB-KW"/>
</dbReference>
<organism evidence="3 4">
    <name type="scientific">Spinactinospora alkalitolerans</name>
    <dbReference type="NCBI Taxonomy" id="687207"/>
    <lineage>
        <taxon>Bacteria</taxon>
        <taxon>Bacillati</taxon>
        <taxon>Actinomycetota</taxon>
        <taxon>Actinomycetes</taxon>
        <taxon>Streptosporangiales</taxon>
        <taxon>Nocardiopsidaceae</taxon>
        <taxon>Spinactinospora</taxon>
    </lineage>
</organism>
<name>A0A852TPF5_9ACTN</name>
<dbReference type="SUPFAM" id="SSF55166">
    <property type="entry name" value="Hedgehog/DD-peptidase"/>
    <property type="match status" value="1"/>
</dbReference>
<sequence length="341" mass="37786">MLCTLVLTLVLGPGWQVAVAPVADRAAADDLDALKQRAEEAKEELEEATEEYTEREEALEDAQDELVTTLHELQQTELRLAEMRQPLAQLAGTLYKQPDVGIMGIMTSGSIDDDLQAESHVVKLTEDKEAILDEANELRDEQGELTTTAQELQSQTQLERVELADDLDALKEQSEESTERLVQELEDRGLSVDAYMAGVECDPSAGEAAAGYPNGLLPQSALCEVHEEGHFLRADAAIDFLEMNEAYTEQFGKEICLTSSYRDLPNQQRVYAEQPPGNAAVPGTSNHGLGQAVDMCGGVQNQGSPEFNWLEANSRQWGWFHPQWAYSSPFEPWHWEYETGG</sequence>
<dbReference type="PANTHER" id="PTHR34385:SF1">
    <property type="entry name" value="PEPTIDOGLYCAN L-ALANYL-D-GLUTAMATE ENDOPEPTIDASE CWLK"/>
    <property type="match status" value="1"/>
</dbReference>
<feature type="coiled-coil region" evidence="1">
    <location>
        <begin position="24"/>
        <end position="79"/>
    </location>
</feature>
<keyword evidence="4" id="KW-1185">Reference proteome</keyword>
<dbReference type="GO" id="GO:0006508">
    <property type="term" value="P:proteolysis"/>
    <property type="evidence" value="ECO:0007669"/>
    <property type="project" value="InterPro"/>
</dbReference>
<dbReference type="Pfam" id="PF02557">
    <property type="entry name" value="VanY"/>
    <property type="match status" value="1"/>
</dbReference>
<evidence type="ECO:0000259" key="2">
    <source>
        <dbReference type="Pfam" id="PF02557"/>
    </source>
</evidence>
<dbReference type="InterPro" id="IPR003709">
    <property type="entry name" value="VanY-like_core_dom"/>
</dbReference>
<evidence type="ECO:0000256" key="1">
    <source>
        <dbReference type="SAM" id="Coils"/>
    </source>
</evidence>
<dbReference type="EMBL" id="JACCCC010000001">
    <property type="protein sequence ID" value="NYE45495.1"/>
    <property type="molecule type" value="Genomic_DNA"/>
</dbReference>
<keyword evidence="3" id="KW-0378">Hydrolase</keyword>